<evidence type="ECO:0000313" key="2">
    <source>
        <dbReference type="Proteomes" id="UP001213000"/>
    </source>
</evidence>
<reference evidence="1" key="1">
    <citation type="submission" date="2022-07" db="EMBL/GenBank/DDBJ databases">
        <title>Genome Sequence of Leucocoprinus birnbaumii.</title>
        <authorList>
            <person name="Buettner E."/>
        </authorList>
    </citation>
    <scope>NUCLEOTIDE SEQUENCE</scope>
    <source>
        <strain evidence="1">VT141</strain>
    </source>
</reference>
<keyword evidence="2" id="KW-1185">Reference proteome</keyword>
<name>A0AAD5VIP4_9AGAR</name>
<comment type="caution">
    <text evidence="1">The sequence shown here is derived from an EMBL/GenBank/DDBJ whole genome shotgun (WGS) entry which is preliminary data.</text>
</comment>
<gene>
    <name evidence="1" type="ORF">NP233_g10741</name>
</gene>
<dbReference type="AlphaFoldDB" id="A0AAD5VIP4"/>
<accession>A0AAD5VIP4</accession>
<sequence>MEALTLSADRNFRKEREHSRMDCLRLAENGGPVGNGTSAFTTEDAGDWNHVPSVYGIQTRKYRGVGLTVVSTVAFAAGVFFDGPFDGDVLREGEDVCAEGTTVCSPAIGAVTQELIVHPMISA</sequence>
<protein>
    <submittedName>
        <fullName evidence="1">Uncharacterized protein</fullName>
    </submittedName>
</protein>
<proteinExistence type="predicted"/>
<dbReference type="EMBL" id="JANIEX010001144">
    <property type="protein sequence ID" value="KAJ3560587.1"/>
    <property type="molecule type" value="Genomic_DNA"/>
</dbReference>
<evidence type="ECO:0000313" key="1">
    <source>
        <dbReference type="EMBL" id="KAJ3560587.1"/>
    </source>
</evidence>
<dbReference type="Proteomes" id="UP001213000">
    <property type="component" value="Unassembled WGS sequence"/>
</dbReference>
<organism evidence="1 2">
    <name type="scientific">Leucocoprinus birnbaumii</name>
    <dbReference type="NCBI Taxonomy" id="56174"/>
    <lineage>
        <taxon>Eukaryota</taxon>
        <taxon>Fungi</taxon>
        <taxon>Dikarya</taxon>
        <taxon>Basidiomycota</taxon>
        <taxon>Agaricomycotina</taxon>
        <taxon>Agaricomycetes</taxon>
        <taxon>Agaricomycetidae</taxon>
        <taxon>Agaricales</taxon>
        <taxon>Agaricineae</taxon>
        <taxon>Agaricaceae</taxon>
        <taxon>Leucocoprinus</taxon>
    </lineage>
</organism>